<name>R0JZN6_EXST2</name>
<accession>R0JZN6</accession>
<evidence type="ECO:0000256" key="1">
    <source>
        <dbReference type="SAM" id="SignalP"/>
    </source>
</evidence>
<dbReference type="OrthoDB" id="3680586at2759"/>
<gene>
    <name evidence="2" type="ORF">SETTUDRAFT_28371</name>
</gene>
<reference evidence="2 3" key="2">
    <citation type="journal article" date="2013" name="PLoS Genet.">
        <title>Comparative genome structure, secondary metabolite, and effector coding capacity across Cochliobolus pathogens.</title>
        <authorList>
            <person name="Condon B.J."/>
            <person name="Leng Y."/>
            <person name="Wu D."/>
            <person name="Bushley K.E."/>
            <person name="Ohm R.A."/>
            <person name="Otillar R."/>
            <person name="Martin J."/>
            <person name="Schackwitz W."/>
            <person name="Grimwood J."/>
            <person name="MohdZainudin N."/>
            <person name="Xue C."/>
            <person name="Wang R."/>
            <person name="Manning V.A."/>
            <person name="Dhillon B."/>
            <person name="Tu Z.J."/>
            <person name="Steffenson B.J."/>
            <person name="Salamov A."/>
            <person name="Sun H."/>
            <person name="Lowry S."/>
            <person name="LaButti K."/>
            <person name="Han J."/>
            <person name="Copeland A."/>
            <person name="Lindquist E."/>
            <person name="Barry K."/>
            <person name="Schmutz J."/>
            <person name="Baker S.E."/>
            <person name="Ciuffetti L.M."/>
            <person name="Grigoriev I.V."/>
            <person name="Zhong S."/>
            <person name="Turgeon B.G."/>
        </authorList>
    </citation>
    <scope>NUCLEOTIDE SEQUENCE [LARGE SCALE GENOMIC DNA]</scope>
    <source>
        <strain evidence="3">28A</strain>
    </source>
</reference>
<sequence>MKSTIVIAVIAALTTAVVGTPALSTLEAREAEAERAGLLPRACPGARSSCRLDWAKKCEWWCQNRGGFHVMESCYLGFSRCCCNN</sequence>
<evidence type="ECO:0000313" key="3">
    <source>
        <dbReference type="Proteomes" id="UP000016935"/>
    </source>
</evidence>
<dbReference type="AlphaFoldDB" id="R0JZN6"/>
<organism evidence="2 3">
    <name type="scientific">Exserohilum turcicum (strain 28A)</name>
    <name type="common">Northern leaf blight fungus</name>
    <name type="synonym">Setosphaeria turcica</name>
    <dbReference type="NCBI Taxonomy" id="671987"/>
    <lineage>
        <taxon>Eukaryota</taxon>
        <taxon>Fungi</taxon>
        <taxon>Dikarya</taxon>
        <taxon>Ascomycota</taxon>
        <taxon>Pezizomycotina</taxon>
        <taxon>Dothideomycetes</taxon>
        <taxon>Pleosporomycetidae</taxon>
        <taxon>Pleosporales</taxon>
        <taxon>Pleosporineae</taxon>
        <taxon>Pleosporaceae</taxon>
        <taxon>Exserohilum</taxon>
    </lineage>
</organism>
<dbReference type="GeneID" id="19403239"/>
<keyword evidence="1" id="KW-0732">Signal</keyword>
<dbReference type="RefSeq" id="XP_008025890.1">
    <property type="nucleotide sequence ID" value="XM_008027699.1"/>
</dbReference>
<evidence type="ECO:0000313" key="2">
    <source>
        <dbReference type="EMBL" id="EOA86358.1"/>
    </source>
</evidence>
<protein>
    <submittedName>
        <fullName evidence="2">Uncharacterized protein</fullName>
    </submittedName>
</protein>
<feature type="chain" id="PRO_5004344140" evidence="1">
    <location>
        <begin position="20"/>
        <end position="85"/>
    </location>
</feature>
<proteinExistence type="predicted"/>
<dbReference type="HOGENOM" id="CLU_2514059_0_0_1"/>
<dbReference type="Proteomes" id="UP000016935">
    <property type="component" value="Unassembled WGS sequence"/>
</dbReference>
<dbReference type="EMBL" id="KB908593">
    <property type="protein sequence ID" value="EOA86358.1"/>
    <property type="molecule type" value="Genomic_DNA"/>
</dbReference>
<keyword evidence="3" id="KW-1185">Reference proteome</keyword>
<reference evidence="2 3" key="1">
    <citation type="journal article" date="2012" name="PLoS Pathog.">
        <title>Diverse lifestyles and strategies of plant pathogenesis encoded in the genomes of eighteen Dothideomycetes fungi.</title>
        <authorList>
            <person name="Ohm R.A."/>
            <person name="Feau N."/>
            <person name="Henrissat B."/>
            <person name="Schoch C.L."/>
            <person name="Horwitz B.A."/>
            <person name="Barry K.W."/>
            <person name="Condon B.J."/>
            <person name="Copeland A.C."/>
            <person name="Dhillon B."/>
            <person name="Glaser F."/>
            <person name="Hesse C.N."/>
            <person name="Kosti I."/>
            <person name="LaButti K."/>
            <person name="Lindquist E.A."/>
            <person name="Lucas S."/>
            <person name="Salamov A.A."/>
            <person name="Bradshaw R.E."/>
            <person name="Ciuffetti L."/>
            <person name="Hamelin R.C."/>
            <person name="Kema G.H.J."/>
            <person name="Lawrence C."/>
            <person name="Scott J.A."/>
            <person name="Spatafora J.W."/>
            <person name="Turgeon B.G."/>
            <person name="de Wit P.J.G.M."/>
            <person name="Zhong S."/>
            <person name="Goodwin S.B."/>
            <person name="Grigoriev I.V."/>
        </authorList>
    </citation>
    <scope>NUCLEOTIDE SEQUENCE [LARGE SCALE GENOMIC DNA]</scope>
    <source>
        <strain evidence="3">28A</strain>
    </source>
</reference>
<feature type="signal peptide" evidence="1">
    <location>
        <begin position="1"/>
        <end position="19"/>
    </location>
</feature>